<dbReference type="GO" id="GO:0005634">
    <property type="term" value="C:nucleus"/>
    <property type="evidence" value="ECO:0007669"/>
    <property type="project" value="UniProtKB-SubCell"/>
</dbReference>
<evidence type="ECO:0000256" key="1">
    <source>
        <dbReference type="ARBA" id="ARBA00004123"/>
    </source>
</evidence>
<evidence type="ECO:0000256" key="7">
    <source>
        <dbReference type="ARBA" id="ARBA00022833"/>
    </source>
</evidence>
<sequence length="1034" mass="118821">MEQPSSKIVIYCQTLTNTSMMVDPVYIPNPDVMSTFQKQLRDLLVSVIQENKNSLSHSSHHLTAKEQDTNLFFQNQYLPILPVYPKETFSNSNLYFYNHHHHPHHPTHHSHIIPTGKSGALLLEQISSLQQDALTIYFGFSLIYGLLAPEWIIETIHAEVIKRSRQPEDSINYKDWKYAVEISQAILQQHGVSIITQRLPYSAQLESLTLYYYYTLIKGPLDDEAVKLAKKNAFALHYEDRLVPYASSETTITSDTNNYITVDKKMAAADSGVDGDDDHVKKDIKNDNDSNSNNDHNNSEERNSNNNINDKDEEDKNNLSLKRNSNGGISSEDTQSINSATNSITSQSTLSSSLSLLIEPKEAPKHTTNEPEVKKMSWATVAEKNKSAPVKNLVVNKLSDHVANKNEKASSDGDDIKRTLLCLYYRKGGCFHRDTCTFAHDDTSRVPVCREWKKGPNACKNGEDCQYLHCEKPKTNDHKSGSNNSDNSNTKFDLSLRKTRLCLHYKAKICPRSEKECHFAHEQVDKVPICETWDGNDCCNGDECTLLHPKNIRKLQEEIVPVVKKPKKIYKRVDVTDQDAFPVLGDKRPRTCSVVSDMDGNDGPGSSYATAAASKRQPVIRELPTIDHMEIQHEDDKISCSYSFYSHEDDLSNNGSNVKTKRCEFYRKGICSYDEETCHYAHEDLSRVRPCFAYMNTKKCDDEWCPYIHERSKNDNNMIYSMSPSTRKTMLCLDYLENKCPHKNEQDCDYAHADTQKVPVCRYWRSNGLCVKDKMCPYLHEEPANQKIDDYSLAMALDKKGYPVLDERIEELLVKSVIRSDYNYATVARREPPPTTTITSCPPSKKEDCHPNPSLLCVDEIGRAPKGGVIYKQRDSSASNEYDEDEDDEYSYRGEFISDAKELRHTKKCRLWWDENETCHRHDCWFAHDNTDKVLPCYFWTHGYCFNGDACLYMHEDRDSAVEQVANEQQEFNDEDDDNVSMASYEDESNIFTAETKRTRKCMHFWFGEGCTRESDKCRYAHEDLRYVSTCYYW</sequence>
<feature type="zinc finger region" description="C3H1-type" evidence="10">
    <location>
        <begin position="931"/>
        <end position="958"/>
    </location>
</feature>
<evidence type="ECO:0000256" key="11">
    <source>
        <dbReference type="RuleBase" id="RU369008"/>
    </source>
</evidence>
<evidence type="ECO:0000256" key="4">
    <source>
        <dbReference type="ARBA" id="ARBA00022723"/>
    </source>
</evidence>
<feature type="zinc finger region" description="C3H1-type" evidence="10">
    <location>
        <begin position="525"/>
        <end position="551"/>
    </location>
</feature>
<evidence type="ECO:0000313" key="14">
    <source>
        <dbReference type="EMBL" id="KAI9277274.1"/>
    </source>
</evidence>
<dbReference type="PANTHER" id="PTHR23102">
    <property type="entry name" value="CLEAVAGE AND POLYADENYLATION SPECIFICITY FACTOR SUBUNIT 4-RELATED"/>
    <property type="match status" value="1"/>
</dbReference>
<keyword evidence="8 11" id="KW-0694">RNA-binding</keyword>
<comment type="caution">
    <text evidence="14">The sequence shown here is derived from an EMBL/GenBank/DDBJ whole genome shotgun (WGS) entry which is preliminary data.</text>
</comment>
<reference evidence="14" key="1">
    <citation type="journal article" date="2022" name="IScience">
        <title>Evolution of zygomycete secretomes and the origins of terrestrial fungal ecologies.</title>
        <authorList>
            <person name="Chang Y."/>
            <person name="Wang Y."/>
            <person name="Mondo S."/>
            <person name="Ahrendt S."/>
            <person name="Andreopoulos W."/>
            <person name="Barry K."/>
            <person name="Beard J."/>
            <person name="Benny G.L."/>
            <person name="Blankenship S."/>
            <person name="Bonito G."/>
            <person name="Cuomo C."/>
            <person name="Desiro A."/>
            <person name="Gervers K.A."/>
            <person name="Hundley H."/>
            <person name="Kuo A."/>
            <person name="LaButti K."/>
            <person name="Lang B.F."/>
            <person name="Lipzen A."/>
            <person name="O'Donnell K."/>
            <person name="Pangilinan J."/>
            <person name="Reynolds N."/>
            <person name="Sandor L."/>
            <person name="Smith M.E."/>
            <person name="Tsang A."/>
            <person name="Grigoriev I.V."/>
            <person name="Stajich J.E."/>
            <person name="Spatafora J.W."/>
        </authorList>
    </citation>
    <scope>NUCLEOTIDE SEQUENCE</scope>
    <source>
        <strain evidence="14">RSA 2281</strain>
    </source>
</reference>
<keyword evidence="7 10" id="KW-0862">Zinc</keyword>
<accession>A0AAD5KBH0</accession>
<dbReference type="SUPFAM" id="SSF90229">
    <property type="entry name" value="CCCH zinc finger"/>
    <property type="match status" value="1"/>
</dbReference>
<feature type="region of interest" description="Disordered" evidence="12">
    <location>
        <begin position="270"/>
        <end position="336"/>
    </location>
</feature>
<dbReference type="Gene3D" id="4.10.1000.10">
    <property type="entry name" value="Zinc finger, CCCH-type"/>
    <property type="match status" value="4"/>
</dbReference>
<dbReference type="Gene3D" id="3.30.1370.210">
    <property type="match status" value="1"/>
</dbReference>
<comment type="subcellular location">
    <subcellularLocation>
        <location evidence="1 11">Nucleus</location>
    </subcellularLocation>
</comment>
<proteinExistence type="inferred from homology"/>
<feature type="zinc finger region" description="C3H1-type" evidence="10">
    <location>
        <begin position="496"/>
        <end position="524"/>
    </location>
</feature>
<feature type="compositionally biased region" description="Polar residues" evidence="12">
    <location>
        <begin position="319"/>
        <end position="336"/>
    </location>
</feature>
<comment type="function">
    <text evidence="11">Component of the cleavage factor I (CF I) involved in pre-mRNA 3'-end processing.</text>
</comment>
<feature type="zinc finger region" description="C3H1-type" evidence="10">
    <location>
        <begin position="657"/>
        <end position="685"/>
    </location>
</feature>
<name>A0AAD5KBH0_9FUNG</name>
<dbReference type="InterPro" id="IPR036855">
    <property type="entry name" value="Znf_CCCH_sf"/>
</dbReference>
<feature type="domain" description="C3H1-type" evidence="13">
    <location>
        <begin position="416"/>
        <end position="442"/>
    </location>
</feature>
<keyword evidence="5 11" id="KW-0677">Repeat</keyword>
<feature type="domain" description="C3H1-type" evidence="13">
    <location>
        <begin position="931"/>
        <end position="958"/>
    </location>
</feature>
<organism evidence="14 15">
    <name type="scientific">Phascolomyces articulosus</name>
    <dbReference type="NCBI Taxonomy" id="60185"/>
    <lineage>
        <taxon>Eukaryota</taxon>
        <taxon>Fungi</taxon>
        <taxon>Fungi incertae sedis</taxon>
        <taxon>Mucoromycota</taxon>
        <taxon>Mucoromycotina</taxon>
        <taxon>Mucoromycetes</taxon>
        <taxon>Mucorales</taxon>
        <taxon>Lichtheimiaceae</taxon>
        <taxon>Phascolomyces</taxon>
    </lineage>
</organism>
<evidence type="ECO:0000256" key="6">
    <source>
        <dbReference type="ARBA" id="ARBA00022771"/>
    </source>
</evidence>
<evidence type="ECO:0000256" key="5">
    <source>
        <dbReference type="ARBA" id="ARBA00022737"/>
    </source>
</evidence>
<evidence type="ECO:0000256" key="10">
    <source>
        <dbReference type="PROSITE-ProRule" id="PRU00723"/>
    </source>
</evidence>
<dbReference type="EMBL" id="JAIXMP010000002">
    <property type="protein sequence ID" value="KAI9277274.1"/>
    <property type="molecule type" value="Genomic_DNA"/>
</dbReference>
<dbReference type="SMART" id="SM00356">
    <property type="entry name" value="ZnF_C3H1"/>
    <property type="match status" value="10"/>
</dbReference>
<keyword evidence="3 11" id="KW-0507">mRNA processing</keyword>
<evidence type="ECO:0000256" key="2">
    <source>
        <dbReference type="ARBA" id="ARBA00008907"/>
    </source>
</evidence>
<evidence type="ECO:0000259" key="13">
    <source>
        <dbReference type="PROSITE" id="PS50103"/>
    </source>
</evidence>
<feature type="zinc finger region" description="C3H1-type" evidence="10">
    <location>
        <begin position="443"/>
        <end position="472"/>
    </location>
</feature>
<dbReference type="GO" id="GO:0003723">
    <property type="term" value="F:RNA binding"/>
    <property type="evidence" value="ECO:0007669"/>
    <property type="project" value="UniProtKB-UniRule"/>
</dbReference>
<dbReference type="PANTHER" id="PTHR23102:SF24">
    <property type="entry name" value="CLEAVAGE AND POLYADENYLATION SPECIFICITY FACTOR SUBUNIT 4"/>
    <property type="match status" value="1"/>
</dbReference>
<evidence type="ECO:0000256" key="3">
    <source>
        <dbReference type="ARBA" id="ARBA00022664"/>
    </source>
</evidence>
<evidence type="ECO:0000256" key="9">
    <source>
        <dbReference type="ARBA" id="ARBA00023242"/>
    </source>
</evidence>
<feature type="compositionally biased region" description="Basic and acidic residues" evidence="12">
    <location>
        <begin position="278"/>
        <end position="288"/>
    </location>
</feature>
<dbReference type="GO" id="GO:0008270">
    <property type="term" value="F:zinc ion binding"/>
    <property type="evidence" value="ECO:0007669"/>
    <property type="project" value="UniProtKB-KW"/>
</dbReference>
<comment type="similarity">
    <text evidence="2 11">Belongs to the CPSF4/YTH1 family.</text>
</comment>
<keyword evidence="4 10" id="KW-0479">Metal-binding</keyword>
<dbReference type="AlphaFoldDB" id="A0AAD5KBH0"/>
<dbReference type="InterPro" id="IPR000571">
    <property type="entry name" value="Znf_CCCH"/>
</dbReference>
<dbReference type="PROSITE" id="PS50103">
    <property type="entry name" value="ZF_C3H1"/>
    <property type="match status" value="8"/>
</dbReference>
<keyword evidence="9 11" id="KW-0539">Nucleus</keyword>
<dbReference type="InterPro" id="IPR045348">
    <property type="entry name" value="CPSF4/Yth1"/>
</dbReference>
<gene>
    <name evidence="14" type="ORF">BDA99DRAFT_495339</name>
</gene>
<keyword evidence="6 10" id="KW-0863">Zinc-finger</keyword>
<feature type="domain" description="C3H1-type" evidence="13">
    <location>
        <begin position="496"/>
        <end position="524"/>
    </location>
</feature>
<feature type="domain" description="C3H1-type" evidence="13">
    <location>
        <begin position="755"/>
        <end position="783"/>
    </location>
</feature>
<feature type="zinc finger region" description="C3H1-type" evidence="10">
    <location>
        <begin position="755"/>
        <end position="783"/>
    </location>
</feature>
<feature type="domain" description="C3H1-type" evidence="13">
    <location>
        <begin position="657"/>
        <end position="685"/>
    </location>
</feature>
<reference evidence="14" key="2">
    <citation type="submission" date="2023-02" db="EMBL/GenBank/DDBJ databases">
        <authorList>
            <consortium name="DOE Joint Genome Institute"/>
            <person name="Mondo S.J."/>
            <person name="Chang Y."/>
            <person name="Wang Y."/>
            <person name="Ahrendt S."/>
            <person name="Andreopoulos W."/>
            <person name="Barry K."/>
            <person name="Beard J."/>
            <person name="Benny G.L."/>
            <person name="Blankenship S."/>
            <person name="Bonito G."/>
            <person name="Cuomo C."/>
            <person name="Desiro A."/>
            <person name="Gervers K.A."/>
            <person name="Hundley H."/>
            <person name="Kuo A."/>
            <person name="LaButti K."/>
            <person name="Lang B.F."/>
            <person name="Lipzen A."/>
            <person name="O'Donnell K."/>
            <person name="Pangilinan J."/>
            <person name="Reynolds N."/>
            <person name="Sandor L."/>
            <person name="Smith M.W."/>
            <person name="Tsang A."/>
            <person name="Grigoriev I.V."/>
            <person name="Stajich J.E."/>
            <person name="Spatafora J.W."/>
        </authorList>
    </citation>
    <scope>NUCLEOTIDE SEQUENCE</scope>
    <source>
        <strain evidence="14">RSA 2281</strain>
    </source>
</reference>
<feature type="zinc finger region" description="C3H1-type" evidence="10">
    <location>
        <begin position="416"/>
        <end position="442"/>
    </location>
</feature>
<feature type="domain" description="C3H1-type" evidence="13">
    <location>
        <begin position="443"/>
        <end position="472"/>
    </location>
</feature>
<feature type="zinc finger region" description="C3H1-type" evidence="10">
    <location>
        <begin position="996"/>
        <end position="1025"/>
    </location>
</feature>
<evidence type="ECO:0000256" key="8">
    <source>
        <dbReference type="ARBA" id="ARBA00022884"/>
    </source>
</evidence>
<feature type="domain" description="C3H1-type" evidence="13">
    <location>
        <begin position="525"/>
        <end position="551"/>
    </location>
</feature>
<keyword evidence="15" id="KW-1185">Reference proteome</keyword>
<dbReference type="Proteomes" id="UP001209540">
    <property type="component" value="Unassembled WGS sequence"/>
</dbReference>
<dbReference type="GO" id="GO:0031124">
    <property type="term" value="P:mRNA 3'-end processing"/>
    <property type="evidence" value="ECO:0007669"/>
    <property type="project" value="UniProtKB-UniRule"/>
</dbReference>
<evidence type="ECO:0000256" key="12">
    <source>
        <dbReference type="SAM" id="MobiDB-lite"/>
    </source>
</evidence>
<protein>
    <recommendedName>
        <fullName evidence="11">mRNA 3'-end-processing protein</fullName>
    </recommendedName>
</protein>
<feature type="domain" description="C3H1-type" evidence="13">
    <location>
        <begin position="996"/>
        <end position="1025"/>
    </location>
</feature>
<evidence type="ECO:0000313" key="15">
    <source>
        <dbReference type="Proteomes" id="UP001209540"/>
    </source>
</evidence>